<dbReference type="PROSITE" id="PS51021">
    <property type="entry name" value="BAR"/>
    <property type="match status" value="1"/>
</dbReference>
<dbReference type="GO" id="GO:0006897">
    <property type="term" value="P:endocytosis"/>
    <property type="evidence" value="ECO:0007669"/>
    <property type="project" value="InterPro"/>
</dbReference>
<evidence type="ECO:0000256" key="1">
    <source>
        <dbReference type="ARBA" id="ARBA00004245"/>
    </source>
</evidence>
<dbReference type="VEuPathDB" id="FungiDB:CJI97_004075"/>
<dbReference type="GO" id="GO:0031097">
    <property type="term" value="C:medial cortex"/>
    <property type="evidence" value="ECO:0007669"/>
    <property type="project" value="TreeGrafter"/>
</dbReference>
<dbReference type="GO" id="GO:0030479">
    <property type="term" value="C:actin cortical patch"/>
    <property type="evidence" value="ECO:0007669"/>
    <property type="project" value="TreeGrafter"/>
</dbReference>
<dbReference type="SUPFAM" id="SSF103657">
    <property type="entry name" value="BAR/IMD domain-like"/>
    <property type="match status" value="1"/>
</dbReference>
<dbReference type="InterPro" id="IPR046982">
    <property type="entry name" value="BIN3/RVS161-like"/>
</dbReference>
<dbReference type="VEuPathDB" id="FungiDB:CJI96_0002533"/>
<dbReference type="GO" id="GO:1990528">
    <property type="term" value="C:Rvs161p-Rvs167p complex"/>
    <property type="evidence" value="ECO:0007669"/>
    <property type="project" value="TreeGrafter"/>
</dbReference>
<evidence type="ECO:0000256" key="3">
    <source>
        <dbReference type="ARBA" id="ARBA00023212"/>
    </source>
</evidence>
<dbReference type="VEuPathDB" id="FungiDB:B9J08_003947"/>
<dbReference type="VEuPathDB" id="FungiDB:CJJ07_004765"/>
<evidence type="ECO:0000256" key="2">
    <source>
        <dbReference type="ARBA" id="ARBA00022490"/>
    </source>
</evidence>
<dbReference type="VEuPathDB" id="FungiDB:CJJ09_000106"/>
<proteinExistence type="predicted"/>
<gene>
    <name evidence="5" type="ORF">QG37_00147</name>
</gene>
<dbReference type="Pfam" id="PF03114">
    <property type="entry name" value="BAR"/>
    <property type="match status" value="1"/>
</dbReference>
<organism evidence="5 6">
    <name type="scientific">Candidozyma auris</name>
    <name type="common">Yeast</name>
    <name type="synonym">Candida auris</name>
    <dbReference type="NCBI Taxonomy" id="498019"/>
    <lineage>
        <taxon>Eukaryota</taxon>
        <taxon>Fungi</taxon>
        <taxon>Dikarya</taxon>
        <taxon>Ascomycota</taxon>
        <taxon>Saccharomycotina</taxon>
        <taxon>Pichiomycetes</taxon>
        <taxon>Metschnikowiaceae</taxon>
        <taxon>Candidozyma</taxon>
    </lineage>
</organism>
<dbReference type="PRINTS" id="PR01251">
    <property type="entry name" value="AMPHIPHYSIN"/>
</dbReference>
<dbReference type="GO" id="GO:0051666">
    <property type="term" value="P:actin cortical patch localization"/>
    <property type="evidence" value="ECO:0007669"/>
    <property type="project" value="InterPro"/>
</dbReference>
<feature type="domain" description="BAR" evidence="4">
    <location>
        <begin position="17"/>
        <end position="238"/>
    </location>
</feature>
<evidence type="ECO:0000259" key="4">
    <source>
        <dbReference type="PROSITE" id="PS51021"/>
    </source>
</evidence>
<dbReference type="InterPro" id="IPR027267">
    <property type="entry name" value="AH/BAR_dom_sf"/>
</dbReference>
<reference evidence="6" key="1">
    <citation type="journal article" date="2015" name="BMC Genomics">
        <title>Draft genome of a commonly misdiagnosed multidrug resistant pathogen Candida auris.</title>
        <authorList>
            <person name="Chatterjee S."/>
            <person name="Alampalli S.V."/>
            <person name="Nageshan R.K."/>
            <person name="Chettiar S.T."/>
            <person name="Joshi S."/>
            <person name="Tatu U.S."/>
        </authorList>
    </citation>
    <scope>NUCLEOTIDE SEQUENCE [LARGE SCALE GENOMIC DNA]</scope>
    <source>
        <strain evidence="6">6684</strain>
    </source>
</reference>
<keyword evidence="3" id="KW-0206">Cytoskeleton</keyword>
<comment type="subcellular location">
    <subcellularLocation>
        <location evidence="1">Cytoplasm</location>
        <location evidence="1">Cytoskeleton</location>
    </subcellularLocation>
</comment>
<dbReference type="InterPro" id="IPR004148">
    <property type="entry name" value="BAR_dom"/>
</dbReference>
<evidence type="ECO:0000313" key="5">
    <source>
        <dbReference type="EMBL" id="KNE02773.1"/>
    </source>
</evidence>
<dbReference type="SMART" id="SM00721">
    <property type="entry name" value="BAR"/>
    <property type="match status" value="1"/>
</dbReference>
<name>A0A0L0P8R8_CANAR</name>
<dbReference type="Proteomes" id="UP000037122">
    <property type="component" value="Unassembled WGS sequence"/>
</dbReference>
<dbReference type="GO" id="GO:0008289">
    <property type="term" value="F:lipid binding"/>
    <property type="evidence" value="ECO:0007669"/>
    <property type="project" value="TreeGrafter"/>
</dbReference>
<dbReference type="Gene3D" id="1.20.1270.60">
    <property type="entry name" value="Arfaptin homology (AH) domain/BAR domain"/>
    <property type="match status" value="1"/>
</dbReference>
<sequence>MSWTGLKKAINRAGNHVLLKAGQIDETVDIEFDYEEKRFRAMEEASTKLHKDLRRYKETLTSLAAAQQNVSDVLAGFYGLEAKCVAKEYQQATKAIRNETLQELGEPFFQTVLNPIDRFNSYYVDMNEAIKKRAHKKLDYDSLRSKVRKLSENPEKDPAREIKLKDTRVQLSLAEEVYNRLNAQLKADLPRLMDLRISYLNPLFEAFVKLQLRYFSENHRHLNEVKKKLDARTRADYKNGKMEKRLDEILSKVKELNVAN</sequence>
<accession>A0A0L0P8R8</accession>
<dbReference type="AlphaFoldDB" id="A0A0L0P8R8"/>
<evidence type="ECO:0000313" key="6">
    <source>
        <dbReference type="Proteomes" id="UP000037122"/>
    </source>
</evidence>
<dbReference type="PANTHER" id="PTHR47174">
    <property type="entry name" value="BRIDGING INTEGRATOR 3"/>
    <property type="match status" value="1"/>
</dbReference>
<dbReference type="EMBL" id="LGST01000002">
    <property type="protein sequence ID" value="KNE02773.1"/>
    <property type="molecule type" value="Genomic_DNA"/>
</dbReference>
<keyword evidence="2" id="KW-0963">Cytoplasm</keyword>
<dbReference type="VEuPathDB" id="FungiDB:QG37_00147"/>
<protein>
    <recommendedName>
        <fullName evidence="4">BAR domain-containing protein</fullName>
    </recommendedName>
</protein>
<dbReference type="GO" id="GO:0043332">
    <property type="term" value="C:mating projection tip"/>
    <property type="evidence" value="ECO:0007669"/>
    <property type="project" value="TreeGrafter"/>
</dbReference>
<dbReference type="PANTHER" id="PTHR47174:SF3">
    <property type="entry name" value="BRIDGING INTEGRATOR 3"/>
    <property type="match status" value="1"/>
</dbReference>
<comment type="caution">
    <text evidence="5">The sequence shown here is derived from an EMBL/GenBank/DDBJ whole genome shotgun (WGS) entry which is preliminary data.</text>
</comment>
<dbReference type="GO" id="GO:0097320">
    <property type="term" value="P:plasma membrane tubulation"/>
    <property type="evidence" value="ECO:0007669"/>
    <property type="project" value="TreeGrafter"/>
</dbReference>